<evidence type="ECO:0000313" key="4">
    <source>
        <dbReference type="Proteomes" id="UP000677913"/>
    </source>
</evidence>
<dbReference type="RefSeq" id="WP_211472826.1">
    <property type="nucleotide sequence ID" value="NZ_JAGSXH010000328.1"/>
</dbReference>
<gene>
    <name evidence="3" type="ORF">KGA66_29095</name>
</gene>
<keyword evidence="4" id="KW-1185">Reference proteome</keyword>
<feature type="region of interest" description="Disordered" evidence="1">
    <location>
        <begin position="131"/>
        <end position="159"/>
    </location>
</feature>
<dbReference type="EMBL" id="JAGSXH010000328">
    <property type="protein sequence ID" value="MBS2967123.1"/>
    <property type="molecule type" value="Genomic_DNA"/>
</dbReference>
<dbReference type="Proteomes" id="UP000677913">
    <property type="component" value="Unassembled WGS sequence"/>
</dbReference>
<keyword evidence="2" id="KW-0472">Membrane</keyword>
<evidence type="ECO:0000256" key="1">
    <source>
        <dbReference type="SAM" id="MobiDB-lite"/>
    </source>
</evidence>
<keyword evidence="2" id="KW-1133">Transmembrane helix</keyword>
<dbReference type="AlphaFoldDB" id="A0A8J7WRJ4"/>
<evidence type="ECO:0000256" key="2">
    <source>
        <dbReference type="SAM" id="Phobius"/>
    </source>
</evidence>
<name>A0A8J7WRJ4_9ACTN</name>
<dbReference type="PANTHER" id="PTHR47547:SF1">
    <property type="entry name" value="ASPARTATE-PROTON SYMPORTER"/>
    <property type="match status" value="1"/>
</dbReference>
<evidence type="ECO:0000313" key="3">
    <source>
        <dbReference type="EMBL" id="MBS2967123.1"/>
    </source>
</evidence>
<accession>A0A8J7WRJ4</accession>
<feature type="transmembrane region" description="Helical" evidence="2">
    <location>
        <begin position="45"/>
        <end position="63"/>
    </location>
</feature>
<organism evidence="3 4">
    <name type="scientific">Actinocrinis puniceicyclus</name>
    <dbReference type="NCBI Taxonomy" id="977794"/>
    <lineage>
        <taxon>Bacteria</taxon>
        <taxon>Bacillati</taxon>
        <taxon>Actinomycetota</taxon>
        <taxon>Actinomycetes</taxon>
        <taxon>Catenulisporales</taxon>
        <taxon>Actinospicaceae</taxon>
        <taxon>Actinocrinis</taxon>
    </lineage>
</organism>
<feature type="transmembrane region" description="Helical" evidence="2">
    <location>
        <begin position="108"/>
        <end position="129"/>
    </location>
</feature>
<dbReference type="PANTHER" id="PTHR47547">
    <property type="match status" value="1"/>
</dbReference>
<reference evidence="3" key="1">
    <citation type="submission" date="2021-04" db="EMBL/GenBank/DDBJ databases">
        <title>Genome based classification of Actinospica acidithermotolerans sp. nov., an actinobacterium isolated from an Indonesian hot spring.</title>
        <authorList>
            <person name="Kusuma A.B."/>
            <person name="Putra K.E."/>
            <person name="Nafisah S."/>
            <person name="Loh J."/>
            <person name="Nouioui I."/>
            <person name="Goodfellow M."/>
        </authorList>
    </citation>
    <scope>NUCLEOTIDE SEQUENCE</scope>
    <source>
        <strain evidence="3">DSM 45618</strain>
    </source>
</reference>
<protein>
    <submittedName>
        <fullName evidence="3">Uncharacterized protein</fullName>
    </submittedName>
</protein>
<comment type="caution">
    <text evidence="3">The sequence shown here is derived from an EMBL/GenBank/DDBJ whole genome shotgun (WGS) entry which is preliminary data.</text>
</comment>
<sequence length="159" mass="17141">MVCQAALRVAVPDRQQPWIRGTSVLAPIGFVLATLILYWAKWQNLRIALPLPAAGVAVYFWNTRTNRHSAAQVRAGLWLVLYVGAIVLLSWLGSFGGRDMLRAPWDSVAVGAIGAAGYTWGVSEAVRFLRTRPRTTEPGSTEPGATEPDATDPGATEPA</sequence>
<feature type="transmembrane region" description="Helical" evidence="2">
    <location>
        <begin position="75"/>
        <end position="96"/>
    </location>
</feature>
<proteinExistence type="predicted"/>
<feature type="transmembrane region" description="Helical" evidence="2">
    <location>
        <begin position="18"/>
        <end position="39"/>
    </location>
</feature>
<dbReference type="InterPro" id="IPR052962">
    <property type="entry name" value="AA_Transporter_AGT"/>
</dbReference>
<keyword evidence="2" id="KW-0812">Transmembrane</keyword>